<evidence type="ECO:0000313" key="12">
    <source>
        <dbReference type="Proteomes" id="UP001627154"/>
    </source>
</evidence>
<accession>A0ABD2X418</accession>
<evidence type="ECO:0000256" key="9">
    <source>
        <dbReference type="ARBA" id="ARBA00040505"/>
    </source>
</evidence>
<feature type="domain" description="Aminoglycoside phosphotransferase" evidence="10">
    <location>
        <begin position="69"/>
        <end position="286"/>
    </location>
</feature>
<dbReference type="InterPro" id="IPR002575">
    <property type="entry name" value="Aminoglycoside_PTrfase"/>
</dbReference>
<dbReference type="PANTHER" id="PTHR21064:SF1">
    <property type="entry name" value="HYDROXYLYSINE KINASE"/>
    <property type="match status" value="1"/>
</dbReference>
<gene>
    <name evidence="11" type="ORF">TKK_006865</name>
</gene>
<sequence length="357" mass="41179">MTEESYILKPGQLIKAQINEEDVKQLLKLRYGFEVSQVTELDAYDDRNYRILCKTVKNPNISSLAEDGYVFKIINSLDSQKIGFFEAQNELLVHLNKKNFVCPIPVKQINGSYYSVESIGPEGQRHLLRLLKYIPGDVLQNSPKCPELLKQVGLFTAKFDDALKDFSHQAYEIQKSLWSLASIPKLCDFVHVLKESTEIKIIEEILHAFENRVIPLLNKLEVGIIHGDLNENNIIVSKGGKSVEAIIDFGDSHKSCLVFELAICLCYMITQYENIECAKHVIEGYRMIRQLTHQEVEILKLCVCARFAQSLVMGTYSYLKEPQNHYLIRTHSIKWRLLKELWCIKDEEALKLWNIKL</sequence>
<comment type="catalytic activity">
    <reaction evidence="6">
        <text>(5R)-5-hydroxy-L-lysine + GTP = (5R)-5-phosphooxy-L-lysine + GDP + H(+)</text>
        <dbReference type="Rhea" id="RHEA:19049"/>
        <dbReference type="ChEBI" id="CHEBI:15378"/>
        <dbReference type="ChEBI" id="CHEBI:37565"/>
        <dbReference type="ChEBI" id="CHEBI:57882"/>
        <dbReference type="ChEBI" id="CHEBI:58189"/>
        <dbReference type="ChEBI" id="CHEBI:58357"/>
        <dbReference type="EC" id="2.7.1.81"/>
    </reaction>
</comment>
<keyword evidence="12" id="KW-1185">Reference proteome</keyword>
<evidence type="ECO:0000256" key="7">
    <source>
        <dbReference type="ARBA" id="ARBA00037368"/>
    </source>
</evidence>
<dbReference type="PANTHER" id="PTHR21064">
    <property type="entry name" value="AMINOGLYCOSIDE PHOSPHOTRANSFERASE DOMAIN-CONTAINING PROTEIN-RELATED"/>
    <property type="match status" value="1"/>
</dbReference>
<evidence type="ECO:0000256" key="6">
    <source>
        <dbReference type="ARBA" id="ARBA00036820"/>
    </source>
</evidence>
<evidence type="ECO:0000256" key="1">
    <source>
        <dbReference type="ARBA" id="ARBA00004496"/>
    </source>
</evidence>
<evidence type="ECO:0000256" key="4">
    <source>
        <dbReference type="ARBA" id="ARBA00022679"/>
    </source>
</evidence>
<dbReference type="Pfam" id="PF01636">
    <property type="entry name" value="APH"/>
    <property type="match status" value="1"/>
</dbReference>
<keyword evidence="3" id="KW-0963">Cytoplasm</keyword>
<reference evidence="11 12" key="1">
    <citation type="journal article" date="2024" name="bioRxiv">
        <title>A reference genome for Trichogramma kaykai: A tiny desert-dwelling parasitoid wasp with competing sex-ratio distorters.</title>
        <authorList>
            <person name="Culotta J."/>
            <person name="Lindsey A.R."/>
        </authorList>
    </citation>
    <scope>NUCLEOTIDE SEQUENCE [LARGE SCALE GENOMIC DNA]</scope>
    <source>
        <strain evidence="11 12">KSX58</strain>
    </source>
</reference>
<evidence type="ECO:0000256" key="2">
    <source>
        <dbReference type="ARBA" id="ARBA00006219"/>
    </source>
</evidence>
<evidence type="ECO:0000259" key="10">
    <source>
        <dbReference type="Pfam" id="PF01636"/>
    </source>
</evidence>
<dbReference type="InterPro" id="IPR011009">
    <property type="entry name" value="Kinase-like_dom_sf"/>
</dbReference>
<dbReference type="EC" id="2.7.1.81" evidence="8"/>
<evidence type="ECO:0000256" key="8">
    <source>
        <dbReference type="ARBA" id="ARBA00038873"/>
    </source>
</evidence>
<dbReference type="GO" id="GO:0005737">
    <property type="term" value="C:cytoplasm"/>
    <property type="evidence" value="ECO:0007669"/>
    <property type="project" value="UniProtKB-SubCell"/>
</dbReference>
<comment type="similarity">
    <text evidence="2">Belongs to the aminoglycoside phosphotransferase family.</text>
</comment>
<organism evidence="11 12">
    <name type="scientific">Trichogramma kaykai</name>
    <dbReference type="NCBI Taxonomy" id="54128"/>
    <lineage>
        <taxon>Eukaryota</taxon>
        <taxon>Metazoa</taxon>
        <taxon>Ecdysozoa</taxon>
        <taxon>Arthropoda</taxon>
        <taxon>Hexapoda</taxon>
        <taxon>Insecta</taxon>
        <taxon>Pterygota</taxon>
        <taxon>Neoptera</taxon>
        <taxon>Endopterygota</taxon>
        <taxon>Hymenoptera</taxon>
        <taxon>Apocrita</taxon>
        <taxon>Proctotrupomorpha</taxon>
        <taxon>Chalcidoidea</taxon>
        <taxon>Trichogrammatidae</taxon>
        <taxon>Trichogramma</taxon>
    </lineage>
</organism>
<evidence type="ECO:0000256" key="5">
    <source>
        <dbReference type="ARBA" id="ARBA00022777"/>
    </source>
</evidence>
<protein>
    <recommendedName>
        <fullName evidence="9">Hydroxylysine kinase</fullName>
        <ecNumber evidence="8">2.7.1.81</ecNumber>
    </recommendedName>
</protein>
<dbReference type="AlphaFoldDB" id="A0ABD2X418"/>
<dbReference type="FunFam" id="3.90.1200.10:FF:000007">
    <property type="entry name" value="hydroxylysine kinase isoform X1"/>
    <property type="match status" value="1"/>
</dbReference>
<dbReference type="Gene3D" id="3.90.1200.10">
    <property type="match status" value="1"/>
</dbReference>
<dbReference type="Proteomes" id="UP001627154">
    <property type="component" value="Unassembled WGS sequence"/>
</dbReference>
<dbReference type="InterPro" id="IPR050249">
    <property type="entry name" value="Pseudomonas-type_ThrB"/>
</dbReference>
<comment type="caution">
    <text evidence="11">The sequence shown here is derived from an EMBL/GenBank/DDBJ whole genome shotgun (WGS) entry which is preliminary data.</text>
</comment>
<keyword evidence="5" id="KW-0418">Kinase</keyword>
<proteinExistence type="inferred from homology"/>
<keyword evidence="4" id="KW-0808">Transferase</keyword>
<comment type="function">
    <text evidence="7">Catalyzes the GTP-dependent phosphorylation of 5-hydroxy-L-lysine.</text>
</comment>
<dbReference type="FunFam" id="3.30.200.20:FF:000549">
    <property type="entry name" value="hydroxylysine kinase"/>
    <property type="match status" value="1"/>
</dbReference>
<dbReference type="Gene3D" id="3.30.200.20">
    <property type="entry name" value="Phosphorylase Kinase, domain 1"/>
    <property type="match status" value="1"/>
</dbReference>
<dbReference type="EMBL" id="JBJJXI010000055">
    <property type="protein sequence ID" value="KAL3399597.1"/>
    <property type="molecule type" value="Genomic_DNA"/>
</dbReference>
<evidence type="ECO:0000313" key="11">
    <source>
        <dbReference type="EMBL" id="KAL3399597.1"/>
    </source>
</evidence>
<evidence type="ECO:0000256" key="3">
    <source>
        <dbReference type="ARBA" id="ARBA00022490"/>
    </source>
</evidence>
<dbReference type="GO" id="GO:0047992">
    <property type="term" value="F:hydroxylysine kinase activity"/>
    <property type="evidence" value="ECO:0007669"/>
    <property type="project" value="UniProtKB-EC"/>
</dbReference>
<name>A0ABD2X418_9HYME</name>
<dbReference type="SUPFAM" id="SSF56112">
    <property type="entry name" value="Protein kinase-like (PK-like)"/>
    <property type="match status" value="1"/>
</dbReference>
<comment type="subcellular location">
    <subcellularLocation>
        <location evidence="1">Cytoplasm</location>
    </subcellularLocation>
</comment>